<feature type="domain" description="Zn(2)-C6 fungal-type" evidence="8">
    <location>
        <begin position="31"/>
        <end position="63"/>
    </location>
</feature>
<dbReference type="InterPro" id="IPR051430">
    <property type="entry name" value="Fungal_TF_Env_Response"/>
</dbReference>
<organism evidence="9 10">
    <name type="scientific">Aplosporella prunicola CBS 121167</name>
    <dbReference type="NCBI Taxonomy" id="1176127"/>
    <lineage>
        <taxon>Eukaryota</taxon>
        <taxon>Fungi</taxon>
        <taxon>Dikarya</taxon>
        <taxon>Ascomycota</taxon>
        <taxon>Pezizomycotina</taxon>
        <taxon>Dothideomycetes</taxon>
        <taxon>Dothideomycetes incertae sedis</taxon>
        <taxon>Botryosphaeriales</taxon>
        <taxon>Aplosporellaceae</taxon>
        <taxon>Aplosporella</taxon>
    </lineage>
</organism>
<dbReference type="SMART" id="SM00066">
    <property type="entry name" value="GAL4"/>
    <property type="match status" value="1"/>
</dbReference>
<evidence type="ECO:0000313" key="10">
    <source>
        <dbReference type="Proteomes" id="UP000799438"/>
    </source>
</evidence>
<dbReference type="OrthoDB" id="4236860at2759"/>
<dbReference type="PROSITE" id="PS50048">
    <property type="entry name" value="ZN2_CY6_FUNGAL_2"/>
    <property type="match status" value="1"/>
</dbReference>
<keyword evidence="3" id="KW-0805">Transcription regulation</keyword>
<dbReference type="EMBL" id="ML995498">
    <property type="protein sequence ID" value="KAF2137993.1"/>
    <property type="molecule type" value="Genomic_DNA"/>
</dbReference>
<feature type="region of interest" description="Disordered" evidence="7">
    <location>
        <begin position="137"/>
        <end position="159"/>
    </location>
</feature>
<dbReference type="InterPro" id="IPR001138">
    <property type="entry name" value="Zn2Cys6_DnaBD"/>
</dbReference>
<sequence>MEQTPTNSSRRSHSPEDANSEVRKRRRIALSCYDCRRRKLRCDREYPACGRCRKGGHADTCTYDTRVEPIPAREPHQVPRPGADDSRAQMLSPTSPNDLNSSTRTPILDHSSRNTVELLSFQRAKIAELEARLARIESNGTQSSSSPHHPTRGSPAPQDEILWPSQAFAWSRRPVMKDVEESETILLRGKGFKTQFFGATNVIANMVTHFPGLRSYMQGALRKYPSLVQGHTESKAIQSRWKRYKQVLASMPAPELSTFLPERSVVDHLVKLYFDTLETIYRILHRPSFWEEYSTFWSEPEKRRPEFVAIVLAVISTVITASFTEPTTYCAEIPIQLWSGTQWVEACDRWVSQQSAKHAQIDIYQVRCLCVLSRYINSIKWKQQWMDSRNLMTFAMTTGLHRDPRWLLKETSTHDQEMRRRLFYTMVELDLQGSINRGMPSATHAQYYDTAAPLNVNDDDIDHEGRKAPPTSWPIQEYTSTSYLHASAKSIDLRIRINSALNNSARPLSYDEAMLYSNDVVQELGKIPSWAGRKEARLARTTLDIQLRQYLIMLHEPFAWKAASDVRYSYSRAACFDAGASIVDQYNELSSMDRVIMNLLRSDPTRAALAIIQTTFVSTLAQDFRFFQSHKAVIDDLVQKALDMVEDKTLRTSAGCGHMWHISAACNLLLSKVAPEEAESRLKEAVERVIGIFDRISQSQEPVPALPNTNTTDTPVIPGTSASYTNESSLPDELAFANDISGTDTAMFNFPETQAWGLDDLWSFGPIDL</sequence>
<dbReference type="GO" id="GO:0006351">
    <property type="term" value="P:DNA-templated transcription"/>
    <property type="evidence" value="ECO:0007669"/>
    <property type="project" value="InterPro"/>
</dbReference>
<evidence type="ECO:0000256" key="2">
    <source>
        <dbReference type="ARBA" id="ARBA00022833"/>
    </source>
</evidence>
<evidence type="ECO:0000256" key="7">
    <source>
        <dbReference type="SAM" id="MobiDB-lite"/>
    </source>
</evidence>
<feature type="region of interest" description="Disordered" evidence="7">
    <location>
        <begin position="68"/>
        <end position="108"/>
    </location>
</feature>
<keyword evidence="1" id="KW-0479">Metal-binding</keyword>
<gene>
    <name evidence="9" type="ORF">K452DRAFT_361478</name>
</gene>
<dbReference type="AlphaFoldDB" id="A0A6A6B3P9"/>
<dbReference type="GO" id="GO:0001228">
    <property type="term" value="F:DNA-binding transcription activator activity, RNA polymerase II-specific"/>
    <property type="evidence" value="ECO:0007669"/>
    <property type="project" value="TreeGrafter"/>
</dbReference>
<dbReference type="Pfam" id="PF04082">
    <property type="entry name" value="Fungal_trans"/>
    <property type="match status" value="1"/>
</dbReference>
<evidence type="ECO:0000313" key="9">
    <source>
        <dbReference type="EMBL" id="KAF2137993.1"/>
    </source>
</evidence>
<feature type="region of interest" description="Disordered" evidence="7">
    <location>
        <begin position="1"/>
        <end position="23"/>
    </location>
</feature>
<dbReference type="GO" id="GO:0000978">
    <property type="term" value="F:RNA polymerase II cis-regulatory region sequence-specific DNA binding"/>
    <property type="evidence" value="ECO:0007669"/>
    <property type="project" value="TreeGrafter"/>
</dbReference>
<dbReference type="Proteomes" id="UP000799438">
    <property type="component" value="Unassembled WGS sequence"/>
</dbReference>
<protein>
    <recommendedName>
        <fullName evidence="8">Zn(2)-C6 fungal-type domain-containing protein</fullName>
    </recommendedName>
</protein>
<feature type="region of interest" description="Disordered" evidence="7">
    <location>
        <begin position="701"/>
        <end position="728"/>
    </location>
</feature>
<feature type="compositionally biased region" description="Polar residues" evidence="7">
    <location>
        <begin position="138"/>
        <end position="148"/>
    </location>
</feature>
<evidence type="ECO:0000256" key="4">
    <source>
        <dbReference type="ARBA" id="ARBA00023125"/>
    </source>
</evidence>
<feature type="compositionally biased region" description="Polar residues" evidence="7">
    <location>
        <begin position="89"/>
        <end position="105"/>
    </location>
</feature>
<dbReference type="InterPro" id="IPR036864">
    <property type="entry name" value="Zn2-C6_fun-type_DNA-bd_sf"/>
</dbReference>
<keyword evidence="4" id="KW-0238">DNA-binding</keyword>
<feature type="compositionally biased region" description="Basic and acidic residues" evidence="7">
    <location>
        <begin position="68"/>
        <end position="87"/>
    </location>
</feature>
<evidence type="ECO:0000256" key="6">
    <source>
        <dbReference type="ARBA" id="ARBA00023242"/>
    </source>
</evidence>
<dbReference type="CDD" id="cd00067">
    <property type="entry name" value="GAL4"/>
    <property type="match status" value="1"/>
</dbReference>
<dbReference type="RefSeq" id="XP_033393706.1">
    <property type="nucleotide sequence ID" value="XM_033546425.1"/>
</dbReference>
<evidence type="ECO:0000256" key="1">
    <source>
        <dbReference type="ARBA" id="ARBA00022723"/>
    </source>
</evidence>
<accession>A0A6A6B3P9</accession>
<keyword evidence="6" id="KW-0539">Nucleus</keyword>
<dbReference type="Gene3D" id="4.10.240.10">
    <property type="entry name" value="Zn(2)-C6 fungal-type DNA-binding domain"/>
    <property type="match status" value="1"/>
</dbReference>
<keyword evidence="10" id="KW-1185">Reference proteome</keyword>
<dbReference type="PROSITE" id="PS00463">
    <property type="entry name" value="ZN2_CY6_FUNGAL_1"/>
    <property type="match status" value="1"/>
</dbReference>
<dbReference type="PANTHER" id="PTHR31944">
    <property type="entry name" value="HEME-RESPONSIVE ZINC FINGER TRANSCRIPTION FACTOR HAP1"/>
    <property type="match status" value="1"/>
</dbReference>
<dbReference type="CDD" id="cd12148">
    <property type="entry name" value="fungal_TF_MHR"/>
    <property type="match status" value="1"/>
</dbReference>
<dbReference type="InterPro" id="IPR007219">
    <property type="entry name" value="XnlR_reg_dom"/>
</dbReference>
<dbReference type="GeneID" id="54303931"/>
<dbReference type="SUPFAM" id="SSF57701">
    <property type="entry name" value="Zn2/Cys6 DNA-binding domain"/>
    <property type="match status" value="1"/>
</dbReference>
<dbReference type="PANTHER" id="PTHR31944:SF130">
    <property type="entry name" value="ZN(II)2CYS6 TRANSCRIPTION FACTO (EUROFUNG)"/>
    <property type="match status" value="1"/>
</dbReference>
<dbReference type="GO" id="GO:0008270">
    <property type="term" value="F:zinc ion binding"/>
    <property type="evidence" value="ECO:0007669"/>
    <property type="project" value="InterPro"/>
</dbReference>
<dbReference type="Pfam" id="PF00172">
    <property type="entry name" value="Zn_clus"/>
    <property type="match status" value="1"/>
</dbReference>
<proteinExistence type="predicted"/>
<evidence type="ECO:0000259" key="8">
    <source>
        <dbReference type="PROSITE" id="PS50048"/>
    </source>
</evidence>
<evidence type="ECO:0000256" key="5">
    <source>
        <dbReference type="ARBA" id="ARBA00023163"/>
    </source>
</evidence>
<name>A0A6A6B3P9_9PEZI</name>
<evidence type="ECO:0000256" key="3">
    <source>
        <dbReference type="ARBA" id="ARBA00023015"/>
    </source>
</evidence>
<feature type="compositionally biased region" description="Basic and acidic residues" evidence="7">
    <location>
        <begin position="13"/>
        <end position="22"/>
    </location>
</feature>
<keyword evidence="2" id="KW-0862">Zinc</keyword>
<dbReference type="GO" id="GO:0005634">
    <property type="term" value="C:nucleus"/>
    <property type="evidence" value="ECO:0007669"/>
    <property type="project" value="TreeGrafter"/>
</dbReference>
<keyword evidence="5" id="KW-0804">Transcription</keyword>
<reference evidence="9" key="1">
    <citation type="journal article" date="2020" name="Stud. Mycol.">
        <title>101 Dothideomycetes genomes: a test case for predicting lifestyles and emergence of pathogens.</title>
        <authorList>
            <person name="Haridas S."/>
            <person name="Albert R."/>
            <person name="Binder M."/>
            <person name="Bloem J."/>
            <person name="Labutti K."/>
            <person name="Salamov A."/>
            <person name="Andreopoulos B."/>
            <person name="Baker S."/>
            <person name="Barry K."/>
            <person name="Bills G."/>
            <person name="Bluhm B."/>
            <person name="Cannon C."/>
            <person name="Castanera R."/>
            <person name="Culley D."/>
            <person name="Daum C."/>
            <person name="Ezra D."/>
            <person name="Gonzalez J."/>
            <person name="Henrissat B."/>
            <person name="Kuo A."/>
            <person name="Liang C."/>
            <person name="Lipzen A."/>
            <person name="Lutzoni F."/>
            <person name="Magnuson J."/>
            <person name="Mondo S."/>
            <person name="Nolan M."/>
            <person name="Ohm R."/>
            <person name="Pangilinan J."/>
            <person name="Park H.-J."/>
            <person name="Ramirez L."/>
            <person name="Alfaro M."/>
            <person name="Sun H."/>
            <person name="Tritt A."/>
            <person name="Yoshinaga Y."/>
            <person name="Zwiers L.-H."/>
            <person name="Turgeon B."/>
            <person name="Goodwin S."/>
            <person name="Spatafora J."/>
            <person name="Crous P."/>
            <person name="Grigoriev I."/>
        </authorList>
    </citation>
    <scope>NUCLEOTIDE SEQUENCE</scope>
    <source>
        <strain evidence="9">CBS 121167</strain>
    </source>
</reference>